<accession>A0A212LD11</accession>
<organism evidence="2">
    <name type="scientific">uncultured Pleomorphomonas sp</name>
    <dbReference type="NCBI Taxonomy" id="442121"/>
    <lineage>
        <taxon>Bacteria</taxon>
        <taxon>Pseudomonadati</taxon>
        <taxon>Pseudomonadota</taxon>
        <taxon>Alphaproteobacteria</taxon>
        <taxon>Hyphomicrobiales</taxon>
        <taxon>Pleomorphomonadaceae</taxon>
        <taxon>Pleomorphomonas</taxon>
        <taxon>environmental samples</taxon>
    </lineage>
</organism>
<evidence type="ECO:0000256" key="1">
    <source>
        <dbReference type="SAM" id="MobiDB-lite"/>
    </source>
</evidence>
<protein>
    <recommendedName>
        <fullName evidence="3">Mu-like prophage FluMu protein gp29</fullName>
    </recommendedName>
</protein>
<proteinExistence type="predicted"/>
<evidence type="ECO:0000313" key="2">
    <source>
        <dbReference type="EMBL" id="SCM75431.1"/>
    </source>
</evidence>
<dbReference type="RefSeq" id="WP_100081267.1">
    <property type="nucleotide sequence ID" value="NZ_LT608334.1"/>
</dbReference>
<feature type="compositionally biased region" description="Low complexity" evidence="1">
    <location>
        <begin position="426"/>
        <end position="435"/>
    </location>
</feature>
<dbReference type="AlphaFoldDB" id="A0A212LD11"/>
<feature type="region of interest" description="Disordered" evidence="1">
    <location>
        <begin position="392"/>
        <end position="435"/>
    </location>
</feature>
<dbReference type="EMBL" id="FMJD01000006">
    <property type="protein sequence ID" value="SCM75431.1"/>
    <property type="molecule type" value="Genomic_DNA"/>
</dbReference>
<reference evidence="2" key="1">
    <citation type="submission" date="2016-08" db="EMBL/GenBank/DDBJ databases">
        <authorList>
            <person name="Seilhamer J.J."/>
        </authorList>
    </citation>
    <scope>NUCLEOTIDE SEQUENCE</scope>
    <source>
        <strain evidence="2">86</strain>
    </source>
</reference>
<gene>
    <name evidence="2" type="ORF">KL86PLE_20099</name>
</gene>
<evidence type="ECO:0008006" key="3">
    <source>
        <dbReference type="Google" id="ProtNLM"/>
    </source>
</evidence>
<name>A0A212LD11_9HYPH</name>
<feature type="compositionally biased region" description="Pro residues" evidence="1">
    <location>
        <begin position="409"/>
        <end position="425"/>
    </location>
</feature>
<dbReference type="Pfam" id="PF06074">
    <property type="entry name" value="Portal_Mu"/>
    <property type="match status" value="1"/>
</dbReference>
<sequence length="532" mass="57852">MGMTGPDGQTVDQSVLGAEIATPTLYGRRRTIEERVAGALVPERLAHILRQAQLGETRDYLTLAMEMEERYLHYASQLQTRYLALDGIAPSVEVPDGVPKAIGDFVHEIVEDPEFGEMASMTSDGIGKGYAVPETMWEYERKRLRPVKYIFRDQRFFRLDRLTHTDIRLDVDGSFEGVELPAAKFIRHVPRIRAGVTSRAGLARPAAWAFMLQAFTLQDWAGFTEVYGIPMRLGRYNQNASDTDKRSLLNGLRMFANDGAAIIPEGASVEMFKVEGSHGSAVFGGLLEYVDASISKLVVGQTMTADSGSSEAQAKVHNEVRLDIIKADCRQRARTVNRDLIQWAVALNFGPQERYPTVQWPVAEPEDVVGLSDSLAKLIPLGLRVGQTEVRGKLGVGKPNGDDDVLTPPATPPPEPPPEQVPAPAPAASKPSALAARLQGPGTTCPCCGVSRLAYDRTAGSYGADDVFELVPTAFEGISKPLLEPLLEAIDKATNFEEALAAIEVASPDSKPLLERLATLMTISRGIGDAKD</sequence>
<dbReference type="InterPro" id="IPR009279">
    <property type="entry name" value="Portal_Mu"/>
</dbReference>